<protein>
    <recommendedName>
        <fullName evidence="3">AAA+ ATPase domain-containing protein</fullName>
    </recommendedName>
</protein>
<name>A0A2K5AT68_9ARCH</name>
<proteinExistence type="predicted"/>
<dbReference type="InterPro" id="IPR014774">
    <property type="entry name" value="KaiC-like_dom"/>
</dbReference>
<dbReference type="KEGG" id="ncv:NCAV_1672"/>
<dbReference type="RefSeq" id="WP_103286581.1">
    <property type="nucleotide sequence ID" value="NZ_LT981265.1"/>
</dbReference>
<dbReference type="AlphaFoldDB" id="A0A2K5AT68"/>
<dbReference type="InterPro" id="IPR027417">
    <property type="entry name" value="P-loop_NTPase"/>
</dbReference>
<dbReference type="EMBL" id="LT981265">
    <property type="protein sequence ID" value="SPC34835.1"/>
    <property type="molecule type" value="Genomic_DNA"/>
</dbReference>
<dbReference type="PANTHER" id="PTHR43637">
    <property type="entry name" value="UPF0273 PROTEIN TM_0370"/>
    <property type="match status" value="1"/>
</dbReference>
<dbReference type="Gene3D" id="3.40.50.300">
    <property type="entry name" value="P-loop containing nucleotide triphosphate hydrolases"/>
    <property type="match status" value="2"/>
</dbReference>
<keyword evidence="2" id="KW-0067">ATP-binding</keyword>
<dbReference type="GO" id="GO:0005524">
    <property type="term" value="F:ATP binding"/>
    <property type="evidence" value="ECO:0007669"/>
    <property type="project" value="UniProtKB-KW"/>
</dbReference>
<dbReference type="SMART" id="SM00382">
    <property type="entry name" value="AAA"/>
    <property type="match status" value="1"/>
</dbReference>
<accession>A0A2K5AT68</accession>
<evidence type="ECO:0000256" key="1">
    <source>
        <dbReference type="ARBA" id="ARBA00022741"/>
    </source>
</evidence>
<dbReference type="GeneID" id="41595662"/>
<evidence type="ECO:0000313" key="4">
    <source>
        <dbReference type="EMBL" id="SPC34835.1"/>
    </source>
</evidence>
<evidence type="ECO:0000256" key="2">
    <source>
        <dbReference type="ARBA" id="ARBA00022840"/>
    </source>
</evidence>
<feature type="domain" description="AAA+ ATPase" evidence="3">
    <location>
        <begin position="24"/>
        <end position="174"/>
    </location>
</feature>
<evidence type="ECO:0000313" key="5">
    <source>
        <dbReference type="Proteomes" id="UP000236248"/>
    </source>
</evidence>
<dbReference type="PANTHER" id="PTHR43637:SF2">
    <property type="entry name" value="PROTEIN GVPD 1"/>
    <property type="match status" value="1"/>
</dbReference>
<reference evidence="5" key="1">
    <citation type="submission" date="2018-01" db="EMBL/GenBank/DDBJ databases">
        <authorList>
            <person name="Kerou L M."/>
        </authorList>
    </citation>
    <scope>NUCLEOTIDE SEQUENCE [LARGE SCALE GENOMIC DNA]</scope>
    <source>
        <strain evidence="5">SCU2</strain>
    </source>
</reference>
<gene>
    <name evidence="4" type="ORF">NCAV_1672</name>
</gene>
<dbReference type="InterPro" id="IPR003593">
    <property type="entry name" value="AAA+_ATPase"/>
</dbReference>
<keyword evidence="1" id="KW-0547">Nucleotide-binding</keyword>
<keyword evidence="5" id="KW-1185">Reference proteome</keyword>
<dbReference type="SUPFAM" id="SSF52540">
    <property type="entry name" value="P-loop containing nucleoside triphosphate hydrolases"/>
    <property type="match status" value="1"/>
</dbReference>
<sequence length="475" mass="54108">MMREELLDSRRRLSEIFQPFFMLRSNSLLIKGLPGTGKTTLALSLLSSMGVKGLYISTRVSYSDLINQFPWAKDVLTEESVVNMNPFDVSSKVSIVSDLRLASALTLLEKIINSSIHLKDGLIILDSFDALTQAISSEERNKILKSIIAIADANNNMIVFISEKPEDLELGYICDGIISLTYTIKNGFKLRKMNIEKLRGVKVDCPVLPFSLDDGFFHVINPLQNRCLLPTNDSKLFEPKESIEGYISTGNKQLDRILGNGIKQGSVVLLEVGDVNRQVLAYFLACIVLNALRSKRPAITISSSERPYKSILRYLQSFCTREEINDYYTLFIFEKKSNSGDEPYLANELTDDIIDNERIFMSKYDEIMSRHGKSPVITYDLRWREMSAKERVDELISKIIVGIRKVRSNGCVEIIINTPHMTSYEFSKQAADIHIKLVEEDGIPLFIITRPYKGIYMFLFDNSKGYPYYRLIQMI</sequence>
<organism evidence="4 5">
    <name type="scientific">Candidatus Nitrosocaldus cavascurensis</name>
    <dbReference type="NCBI Taxonomy" id="2058097"/>
    <lineage>
        <taxon>Archaea</taxon>
        <taxon>Nitrososphaerota</taxon>
        <taxon>Nitrososphaeria</taxon>
        <taxon>Candidatus Nitrosocaldales</taxon>
        <taxon>Candidatus Nitrosocaldaceae</taxon>
        <taxon>Candidatus Nitrosocaldus</taxon>
    </lineage>
</organism>
<dbReference type="Proteomes" id="UP000236248">
    <property type="component" value="Chromosome NCAV"/>
</dbReference>
<evidence type="ECO:0000259" key="3">
    <source>
        <dbReference type="SMART" id="SM00382"/>
    </source>
</evidence>
<dbReference type="Pfam" id="PF06745">
    <property type="entry name" value="ATPase"/>
    <property type="match status" value="1"/>
</dbReference>